<dbReference type="InterPro" id="IPR004450">
    <property type="entry name" value="Thr_synthase-like"/>
</dbReference>
<dbReference type="EMBL" id="JARPTC010000025">
    <property type="protein sequence ID" value="MDO7788826.1"/>
    <property type="molecule type" value="Genomic_DNA"/>
</dbReference>
<comment type="cofactor">
    <cofactor evidence="1 6">
        <name>pyridoxal 5'-phosphate</name>
        <dbReference type="ChEBI" id="CHEBI:597326"/>
    </cofactor>
</comment>
<comment type="similarity">
    <text evidence="2">Belongs to the threonine synthase family.</text>
</comment>
<evidence type="ECO:0000313" key="8">
    <source>
        <dbReference type="EMBL" id="MDO7788826.1"/>
    </source>
</evidence>
<evidence type="ECO:0000313" key="9">
    <source>
        <dbReference type="Proteomes" id="UP001172911"/>
    </source>
</evidence>
<reference evidence="8" key="1">
    <citation type="journal article" date="2023" name="J. Hazard. Mater.">
        <title>Anaerobic biodegradation of pyrene and benzo[a]pyrene by a new sulfate-reducing Desulforamulus aquiferis strain DSA.</title>
        <authorList>
            <person name="Zhang Z."/>
            <person name="Sun J."/>
            <person name="Gong X."/>
            <person name="Wang C."/>
            <person name="Wang H."/>
        </authorList>
    </citation>
    <scope>NUCLEOTIDE SEQUENCE</scope>
    <source>
        <strain evidence="8">DSA</strain>
    </source>
</reference>
<organism evidence="8 9">
    <name type="scientific">Desulforamulus aquiferis</name>
    <dbReference type="NCBI Taxonomy" id="1397668"/>
    <lineage>
        <taxon>Bacteria</taxon>
        <taxon>Bacillati</taxon>
        <taxon>Bacillota</taxon>
        <taxon>Clostridia</taxon>
        <taxon>Eubacteriales</taxon>
        <taxon>Peptococcaceae</taxon>
        <taxon>Desulforamulus</taxon>
    </lineage>
</organism>
<dbReference type="AlphaFoldDB" id="A0AAW7ZJD0"/>
<dbReference type="CDD" id="cd01563">
    <property type="entry name" value="Thr-synth_1"/>
    <property type="match status" value="1"/>
</dbReference>
<dbReference type="GO" id="GO:0006565">
    <property type="term" value="P:L-serine catabolic process"/>
    <property type="evidence" value="ECO:0007669"/>
    <property type="project" value="TreeGrafter"/>
</dbReference>
<dbReference type="InterPro" id="IPR036052">
    <property type="entry name" value="TrpB-like_PALP_sf"/>
</dbReference>
<dbReference type="InterPro" id="IPR050147">
    <property type="entry name" value="Ser/Thr_Dehydratase"/>
</dbReference>
<dbReference type="GO" id="GO:0004794">
    <property type="term" value="F:threonine deaminase activity"/>
    <property type="evidence" value="ECO:0007669"/>
    <property type="project" value="TreeGrafter"/>
</dbReference>
<dbReference type="GO" id="GO:0009097">
    <property type="term" value="P:isoleucine biosynthetic process"/>
    <property type="evidence" value="ECO:0007669"/>
    <property type="project" value="TreeGrafter"/>
</dbReference>
<evidence type="ECO:0000256" key="3">
    <source>
        <dbReference type="ARBA" id="ARBA00022898"/>
    </source>
</evidence>
<dbReference type="GO" id="GO:0006567">
    <property type="term" value="P:L-threonine catabolic process"/>
    <property type="evidence" value="ECO:0007669"/>
    <property type="project" value="TreeGrafter"/>
</dbReference>
<dbReference type="PANTHER" id="PTHR48078:SF6">
    <property type="entry name" value="L-THREONINE DEHYDRATASE CATABOLIC TDCB"/>
    <property type="match status" value="1"/>
</dbReference>
<feature type="domain" description="Tryptophan synthase beta chain-like PALP" evidence="7">
    <location>
        <begin position="79"/>
        <end position="379"/>
    </location>
</feature>
<keyword evidence="4 8" id="KW-0456">Lyase</keyword>
<protein>
    <recommendedName>
        <fullName evidence="5">Threonine synthase</fullName>
        <ecNumber evidence="5">4.2.3.1</ecNumber>
    </recommendedName>
</protein>
<dbReference type="Proteomes" id="UP001172911">
    <property type="component" value="Unassembled WGS sequence"/>
</dbReference>
<keyword evidence="9" id="KW-1185">Reference proteome</keyword>
<dbReference type="RefSeq" id="WP_304545109.1">
    <property type="nucleotide sequence ID" value="NZ_JARPTC010000025.1"/>
</dbReference>
<reference evidence="8" key="2">
    <citation type="submission" date="2023-03" db="EMBL/GenBank/DDBJ databases">
        <authorList>
            <person name="Zhang Z."/>
        </authorList>
    </citation>
    <scope>NUCLEOTIDE SEQUENCE</scope>
    <source>
        <strain evidence="8">DSA</strain>
    </source>
</reference>
<sequence>MNYVMGYRCTLCGKEYEANLMDYTCPACGPKGILDVVYDYSQMKKQITREYFRDNKNFSMWRYGPMTTVVQNSLLERTLRVGWTPVYLANQLGQKLNLKELYIKDDGINPTSSLKDRASVVAVVKAIENKFDTICCSSTGNAASSLAGNAARMGLKAVIFVPDRAPAGKLTQLLIYGAKVISVAGSYQQTFELSAEAISRWGWYNRNAGINAHLVEGKKTVSLEFIEQLNWEVPDWVAVSVGDGCTIGGVYKGFYDLLMLGLIDRMPKILGVQAEGCCPFVTAHRENKPLVPTEENTLADSIAVGVPRNPVKALEAVKNTQGEWITVSDDKILETMKLLGTTEGIFGEPAGVAGLAGVVEAINKGLIKAHERVGVIITGNGLKDINNGLKAVGEPLRVEPEISQLEQILTN</sequence>
<evidence type="ECO:0000256" key="4">
    <source>
        <dbReference type="ARBA" id="ARBA00023239"/>
    </source>
</evidence>
<accession>A0AAW7ZJD0</accession>
<feature type="modified residue" description="N6-(pyridoxal phosphate)lysine" evidence="6">
    <location>
        <position position="115"/>
    </location>
</feature>
<comment type="caution">
    <text evidence="8">The sequence shown here is derived from an EMBL/GenBank/DDBJ whole genome shotgun (WGS) entry which is preliminary data.</text>
</comment>
<dbReference type="GO" id="GO:0004795">
    <property type="term" value="F:threonine synthase activity"/>
    <property type="evidence" value="ECO:0007669"/>
    <property type="project" value="UniProtKB-UniRule"/>
</dbReference>
<evidence type="ECO:0000256" key="5">
    <source>
        <dbReference type="NCBIfam" id="TIGR00260"/>
    </source>
</evidence>
<dbReference type="PANTHER" id="PTHR48078">
    <property type="entry name" value="THREONINE DEHYDRATASE, MITOCHONDRIAL-RELATED"/>
    <property type="match status" value="1"/>
</dbReference>
<proteinExistence type="inferred from homology"/>
<dbReference type="GO" id="GO:0009088">
    <property type="term" value="P:threonine biosynthetic process"/>
    <property type="evidence" value="ECO:0007669"/>
    <property type="project" value="UniProtKB-UniRule"/>
</dbReference>
<dbReference type="Gene3D" id="3.40.50.1100">
    <property type="match status" value="2"/>
</dbReference>
<dbReference type="Pfam" id="PF00291">
    <property type="entry name" value="PALP"/>
    <property type="match status" value="1"/>
</dbReference>
<dbReference type="EC" id="4.2.3.1" evidence="5"/>
<evidence type="ECO:0000256" key="1">
    <source>
        <dbReference type="ARBA" id="ARBA00001933"/>
    </source>
</evidence>
<gene>
    <name evidence="8" type="primary">thrC</name>
    <name evidence="8" type="ORF">P6N53_16530</name>
</gene>
<evidence type="ECO:0000256" key="2">
    <source>
        <dbReference type="ARBA" id="ARBA00005517"/>
    </source>
</evidence>
<dbReference type="InterPro" id="IPR001926">
    <property type="entry name" value="TrpB-like_PALP"/>
</dbReference>
<evidence type="ECO:0000256" key="6">
    <source>
        <dbReference type="PIRSR" id="PIRSR604450-51"/>
    </source>
</evidence>
<dbReference type="GO" id="GO:0003941">
    <property type="term" value="F:L-serine ammonia-lyase activity"/>
    <property type="evidence" value="ECO:0007669"/>
    <property type="project" value="TreeGrafter"/>
</dbReference>
<dbReference type="SUPFAM" id="SSF53686">
    <property type="entry name" value="Tryptophan synthase beta subunit-like PLP-dependent enzymes"/>
    <property type="match status" value="1"/>
</dbReference>
<evidence type="ECO:0000259" key="7">
    <source>
        <dbReference type="Pfam" id="PF00291"/>
    </source>
</evidence>
<dbReference type="NCBIfam" id="TIGR00260">
    <property type="entry name" value="thrC"/>
    <property type="match status" value="1"/>
</dbReference>
<keyword evidence="3 6" id="KW-0663">Pyridoxal phosphate</keyword>
<name>A0AAW7ZJD0_9FIRM</name>